<dbReference type="InterPro" id="IPR023459">
    <property type="entry name" value="Tscrpt_elong_fac_GreA/B_fam"/>
</dbReference>
<dbReference type="Pfam" id="PF14760">
    <property type="entry name" value="Rnk_N"/>
    <property type="match status" value="1"/>
</dbReference>
<evidence type="ECO:0000259" key="2">
    <source>
        <dbReference type="Pfam" id="PF14760"/>
    </source>
</evidence>
<name>A0A1G5MGS2_AFIMA</name>
<feature type="domain" description="Transcription elongation factor GreA/GreB C-terminal" evidence="1">
    <location>
        <begin position="74"/>
        <end position="146"/>
    </location>
</feature>
<gene>
    <name evidence="3" type="ORF">SAMN03080610_00578</name>
</gene>
<dbReference type="PANTHER" id="PTHR30437:SF5">
    <property type="entry name" value="REGULATOR OF NUCLEOSIDE DIPHOSPHATE KINASE"/>
    <property type="match status" value="1"/>
</dbReference>
<accession>A0A1G5MGS2</accession>
<dbReference type="Gene3D" id="3.10.50.30">
    <property type="entry name" value="Transcription elongation factor, GreA/GreB, C-terminal domain"/>
    <property type="match status" value="1"/>
</dbReference>
<dbReference type="GO" id="GO:0006354">
    <property type="term" value="P:DNA-templated transcription elongation"/>
    <property type="evidence" value="ECO:0007669"/>
    <property type="project" value="TreeGrafter"/>
</dbReference>
<dbReference type="PANTHER" id="PTHR30437">
    <property type="entry name" value="TRANSCRIPTION ELONGATION FACTOR GREA"/>
    <property type="match status" value="1"/>
</dbReference>
<dbReference type="RefSeq" id="WP_092809358.1">
    <property type="nucleotide sequence ID" value="NZ_FMVW01000001.1"/>
</dbReference>
<dbReference type="GO" id="GO:0003677">
    <property type="term" value="F:DNA binding"/>
    <property type="evidence" value="ECO:0007669"/>
    <property type="project" value="InterPro"/>
</dbReference>
<dbReference type="Pfam" id="PF01272">
    <property type="entry name" value="GreA_GreB"/>
    <property type="match status" value="1"/>
</dbReference>
<evidence type="ECO:0000313" key="3">
    <source>
        <dbReference type="EMBL" id="SCZ23650.1"/>
    </source>
</evidence>
<dbReference type="Proteomes" id="UP000199347">
    <property type="component" value="Unassembled WGS sequence"/>
</dbReference>
<dbReference type="GO" id="GO:0032784">
    <property type="term" value="P:regulation of DNA-templated transcription elongation"/>
    <property type="evidence" value="ECO:0007669"/>
    <property type="project" value="InterPro"/>
</dbReference>
<dbReference type="InterPro" id="IPR001437">
    <property type="entry name" value="Tscrpt_elong_fac_GreA/B_C"/>
</dbReference>
<dbReference type="STRING" id="1120955.SAMN03080610_00578"/>
<dbReference type="GO" id="GO:0070063">
    <property type="term" value="F:RNA polymerase binding"/>
    <property type="evidence" value="ECO:0007669"/>
    <property type="project" value="InterPro"/>
</dbReference>
<dbReference type="InterPro" id="IPR029462">
    <property type="entry name" value="Rnk_N"/>
</dbReference>
<dbReference type="SUPFAM" id="SSF54534">
    <property type="entry name" value="FKBP-like"/>
    <property type="match status" value="1"/>
</dbReference>
<dbReference type="InterPro" id="IPR036953">
    <property type="entry name" value="GreA/GreB_C_sf"/>
</dbReference>
<feature type="domain" description="Regulator of nucleoside diphosphate kinase N-terminal" evidence="2">
    <location>
        <begin position="28"/>
        <end position="68"/>
    </location>
</feature>
<organism evidence="3 4">
    <name type="scientific">Afifella marina DSM 2698</name>
    <dbReference type="NCBI Taxonomy" id="1120955"/>
    <lineage>
        <taxon>Bacteria</taxon>
        <taxon>Pseudomonadati</taxon>
        <taxon>Pseudomonadota</taxon>
        <taxon>Alphaproteobacteria</taxon>
        <taxon>Hyphomicrobiales</taxon>
        <taxon>Afifellaceae</taxon>
        <taxon>Afifella</taxon>
    </lineage>
</organism>
<dbReference type="EMBL" id="FMVW01000001">
    <property type="protein sequence ID" value="SCZ23650.1"/>
    <property type="molecule type" value="Genomic_DNA"/>
</dbReference>
<dbReference type="GO" id="GO:0016301">
    <property type="term" value="F:kinase activity"/>
    <property type="evidence" value="ECO:0007669"/>
    <property type="project" value="UniProtKB-KW"/>
</dbReference>
<protein>
    <submittedName>
        <fullName evidence="3">Regulator of nucleoside diphosphate kinase</fullName>
    </submittedName>
</protein>
<keyword evidence="4" id="KW-1185">Reference proteome</keyword>
<dbReference type="NCBIfam" id="NF004396">
    <property type="entry name" value="PRK05753.1"/>
    <property type="match status" value="1"/>
</dbReference>
<keyword evidence="3" id="KW-0808">Transferase</keyword>
<evidence type="ECO:0000259" key="1">
    <source>
        <dbReference type="Pfam" id="PF01272"/>
    </source>
</evidence>
<dbReference type="AlphaFoldDB" id="A0A1G5MGS2"/>
<keyword evidence="3" id="KW-0418">Kinase</keyword>
<dbReference type="OrthoDB" id="192847at2"/>
<reference evidence="3 4" key="1">
    <citation type="submission" date="2016-10" db="EMBL/GenBank/DDBJ databases">
        <authorList>
            <person name="de Groot N.N."/>
        </authorList>
    </citation>
    <scope>NUCLEOTIDE SEQUENCE [LARGE SCALE GENOMIC DNA]</scope>
    <source>
        <strain evidence="3 4">DSM 2698</strain>
    </source>
</reference>
<sequence length="151" mass="16223">MSQIAEKSQIIQKSVVQKSSARKPKALPRLVIGSEDHARLYAIANALGGPLAELGEKLLSELERARIVPQEKVPAKTVRMGSTVSFATSDGFERTYKLVYPEEADVAQARISVLTPIGAALIGLSEGQTIPWEARDGRALSLTVLNLADEG</sequence>
<evidence type="ECO:0000313" key="4">
    <source>
        <dbReference type="Proteomes" id="UP000199347"/>
    </source>
</evidence>
<proteinExistence type="predicted"/>